<keyword evidence="1" id="KW-0812">Transmembrane</keyword>
<proteinExistence type="predicted"/>
<dbReference type="InterPro" id="IPR012373">
    <property type="entry name" value="Ferrdict_sens_TM"/>
</dbReference>
<dbReference type="AlphaFoldDB" id="A0A561PTB1"/>
<dbReference type="PANTHER" id="PTHR30273:SF2">
    <property type="entry name" value="PROTEIN FECR"/>
    <property type="match status" value="1"/>
</dbReference>
<reference evidence="4 5" key="1">
    <citation type="submission" date="2019-06" db="EMBL/GenBank/DDBJ databases">
        <title>Sorghum-associated microbial communities from plants grown in Nebraska, USA.</title>
        <authorList>
            <person name="Schachtman D."/>
        </authorList>
    </citation>
    <scope>NUCLEOTIDE SEQUENCE [LARGE SCALE GENOMIC DNA]</scope>
    <source>
        <strain evidence="4 5">1209</strain>
    </source>
</reference>
<dbReference type="InterPro" id="IPR006860">
    <property type="entry name" value="FecR"/>
</dbReference>
<feature type="transmembrane region" description="Helical" evidence="1">
    <location>
        <begin position="90"/>
        <end position="108"/>
    </location>
</feature>
<evidence type="ECO:0000313" key="5">
    <source>
        <dbReference type="Proteomes" id="UP000320811"/>
    </source>
</evidence>
<dbReference type="GO" id="GO:0016989">
    <property type="term" value="F:sigma factor antagonist activity"/>
    <property type="evidence" value="ECO:0007669"/>
    <property type="project" value="TreeGrafter"/>
</dbReference>
<dbReference type="Proteomes" id="UP000320811">
    <property type="component" value="Unassembled WGS sequence"/>
</dbReference>
<evidence type="ECO:0000256" key="1">
    <source>
        <dbReference type="SAM" id="Phobius"/>
    </source>
</evidence>
<protein>
    <submittedName>
        <fullName evidence="4">FecR family protein</fullName>
    </submittedName>
</protein>
<feature type="domain" description="FecR protein" evidence="2">
    <location>
        <begin position="183"/>
        <end position="283"/>
    </location>
</feature>
<keyword evidence="1" id="KW-0472">Membrane</keyword>
<accession>A0A561PTB1</accession>
<dbReference type="PANTHER" id="PTHR30273">
    <property type="entry name" value="PERIPLASMIC SIGNAL SENSOR AND SIGMA FACTOR ACTIVATOR FECR-RELATED"/>
    <property type="match status" value="1"/>
</dbReference>
<keyword evidence="5" id="KW-1185">Reference proteome</keyword>
<dbReference type="Gene3D" id="3.55.50.30">
    <property type="match status" value="1"/>
</dbReference>
<feature type="domain" description="Protein FecR C-terminal" evidence="3">
    <location>
        <begin position="331"/>
        <end position="398"/>
    </location>
</feature>
<gene>
    <name evidence="4" type="ORF">FHW36_103173</name>
</gene>
<comment type="caution">
    <text evidence="4">The sequence shown here is derived from an EMBL/GenBank/DDBJ whole genome shotgun (WGS) entry which is preliminary data.</text>
</comment>
<evidence type="ECO:0000313" key="4">
    <source>
        <dbReference type="EMBL" id="TWF41369.1"/>
    </source>
</evidence>
<name>A0A561PTB1_9BACT</name>
<keyword evidence="1" id="KW-1133">Transmembrane helix</keyword>
<evidence type="ECO:0000259" key="2">
    <source>
        <dbReference type="Pfam" id="PF04773"/>
    </source>
</evidence>
<sequence length="403" mass="43963">MEDYRTRLAHLHHLWSIQSLSVAEQEEYVALLEQYGEAEVLGNMLDDSWATARDGGTFTGSDKVALAHRIISAAPPERLADTRVHLLRRWLAVAAVLLLLALVGWQYYVYTHRAAPILAVTDIAPGNNGAILTLGDGSQVVLDSLSDGIVAKQQGINAVISKGQLAYEATMAGQRDGEAVYNKMSTPRGKQFQLILPDGTKVWLNAATAIRYPTAFAGNERSVEVSGEAYFEVAPDKSKPFRVHFISAEGRRQGTVQALGTSFNVCAYQDDPAARITLLDGKVLVTPSQGDSKGAILVPGQQAALMNSQLANMKVQTADTSRVMAWKNGMLNLHNMALAEVMKQISRWYNIDVVYEGNIPDITFWGEISRSEHLSTVLGFMEESGIKFSIGDGGKQIIVKKSN</sequence>
<dbReference type="InterPro" id="IPR032508">
    <property type="entry name" value="FecR_C"/>
</dbReference>
<dbReference type="RefSeq" id="WP_145668776.1">
    <property type="nucleotide sequence ID" value="NZ_VIWO01000003.1"/>
</dbReference>
<dbReference type="Pfam" id="PF04773">
    <property type="entry name" value="FecR"/>
    <property type="match status" value="1"/>
</dbReference>
<evidence type="ECO:0000259" key="3">
    <source>
        <dbReference type="Pfam" id="PF16344"/>
    </source>
</evidence>
<dbReference type="EMBL" id="VIWO01000003">
    <property type="protein sequence ID" value="TWF41369.1"/>
    <property type="molecule type" value="Genomic_DNA"/>
</dbReference>
<dbReference type="OrthoDB" id="634407at2"/>
<organism evidence="4 5">
    <name type="scientific">Chitinophaga polysaccharea</name>
    <dbReference type="NCBI Taxonomy" id="1293035"/>
    <lineage>
        <taxon>Bacteria</taxon>
        <taxon>Pseudomonadati</taxon>
        <taxon>Bacteroidota</taxon>
        <taxon>Chitinophagia</taxon>
        <taxon>Chitinophagales</taxon>
        <taxon>Chitinophagaceae</taxon>
        <taxon>Chitinophaga</taxon>
    </lineage>
</organism>
<dbReference type="Gene3D" id="2.60.120.1440">
    <property type="match status" value="1"/>
</dbReference>
<dbReference type="Pfam" id="PF16344">
    <property type="entry name" value="FecR_C"/>
    <property type="match status" value="1"/>
</dbReference>